<feature type="compositionally biased region" description="Basic residues" evidence="9">
    <location>
        <begin position="389"/>
        <end position="398"/>
    </location>
</feature>
<dbReference type="EMBL" id="MU839000">
    <property type="protein sequence ID" value="KAK1770518.1"/>
    <property type="molecule type" value="Genomic_DNA"/>
</dbReference>
<reference evidence="11" key="1">
    <citation type="submission" date="2023-06" db="EMBL/GenBank/DDBJ databases">
        <title>Genome-scale phylogeny and comparative genomics of the fungal order Sordariales.</title>
        <authorList>
            <consortium name="Lawrence Berkeley National Laboratory"/>
            <person name="Hensen N."/>
            <person name="Bonometti L."/>
            <person name="Westerberg I."/>
            <person name="Brannstrom I.O."/>
            <person name="Guillou S."/>
            <person name="Cros-Aarteil S."/>
            <person name="Calhoun S."/>
            <person name="Haridas S."/>
            <person name="Kuo A."/>
            <person name="Mondo S."/>
            <person name="Pangilinan J."/>
            <person name="Riley R."/>
            <person name="Labutti K."/>
            <person name="Andreopoulos B."/>
            <person name="Lipzen A."/>
            <person name="Chen C."/>
            <person name="Yanf M."/>
            <person name="Daum C."/>
            <person name="Ng V."/>
            <person name="Clum A."/>
            <person name="Steindorff A."/>
            <person name="Ohm R."/>
            <person name="Martin F."/>
            <person name="Silar P."/>
            <person name="Natvig D."/>
            <person name="Lalanne C."/>
            <person name="Gautier V."/>
            <person name="Ament-Velasquez S.L."/>
            <person name="Kruys A."/>
            <person name="Hutchinson M.I."/>
            <person name="Powell A.J."/>
            <person name="Barry K."/>
            <person name="Miller A.N."/>
            <person name="Grigoriev I.V."/>
            <person name="Debuchy R."/>
            <person name="Gladieux P."/>
            <person name="Thoren M.H."/>
            <person name="Johannesson H."/>
        </authorList>
    </citation>
    <scope>NUCLEOTIDE SEQUENCE</scope>
    <source>
        <strain evidence="11">8032-3</strain>
    </source>
</reference>
<comment type="similarity">
    <text evidence="3">Belongs to the telombin family.</text>
</comment>
<dbReference type="PANTHER" id="PTHR14513">
    <property type="entry name" value="PROTECTION OF TELOMERES 1"/>
    <property type="match status" value="1"/>
</dbReference>
<dbReference type="InterPro" id="IPR032042">
    <property type="entry name" value="POT1PC"/>
</dbReference>
<dbReference type="AlphaFoldDB" id="A0AAJ0FPQ3"/>
<feature type="domain" description="Telomeric single stranded DNA binding POT1/Cdc13" evidence="10">
    <location>
        <begin position="24"/>
        <end position="171"/>
    </location>
</feature>
<evidence type="ECO:0000256" key="1">
    <source>
        <dbReference type="ARBA" id="ARBA00004123"/>
    </source>
</evidence>
<dbReference type="GO" id="GO:0098505">
    <property type="term" value="F:G-rich strand telomeric DNA binding"/>
    <property type="evidence" value="ECO:0007669"/>
    <property type="project" value="TreeGrafter"/>
</dbReference>
<keyword evidence="6" id="KW-0779">Telomere</keyword>
<keyword evidence="5" id="KW-0158">Chromosome</keyword>
<feature type="region of interest" description="Disordered" evidence="9">
    <location>
        <begin position="377"/>
        <end position="418"/>
    </location>
</feature>
<evidence type="ECO:0000256" key="4">
    <source>
        <dbReference type="ARBA" id="ARBA00015253"/>
    </source>
</evidence>
<evidence type="ECO:0000256" key="2">
    <source>
        <dbReference type="ARBA" id="ARBA00004574"/>
    </source>
</evidence>
<evidence type="ECO:0000256" key="7">
    <source>
        <dbReference type="ARBA" id="ARBA00023125"/>
    </source>
</evidence>
<comment type="subcellular location">
    <subcellularLocation>
        <location evidence="2">Chromosome</location>
        <location evidence="2">Telomere</location>
    </subcellularLocation>
    <subcellularLocation>
        <location evidence="1">Nucleus</location>
    </subcellularLocation>
</comment>
<evidence type="ECO:0000256" key="9">
    <source>
        <dbReference type="SAM" id="MobiDB-lite"/>
    </source>
</evidence>
<dbReference type="Proteomes" id="UP001244011">
    <property type="component" value="Unassembled WGS sequence"/>
</dbReference>
<comment type="caution">
    <text evidence="11">The sequence shown here is derived from an EMBL/GenBank/DDBJ whole genome shotgun (WGS) entry which is preliminary data.</text>
</comment>
<proteinExistence type="inferred from homology"/>
<evidence type="ECO:0000256" key="6">
    <source>
        <dbReference type="ARBA" id="ARBA00022895"/>
    </source>
</evidence>
<evidence type="ECO:0000259" key="10">
    <source>
        <dbReference type="SMART" id="SM00976"/>
    </source>
</evidence>
<dbReference type="InterPro" id="IPR011564">
    <property type="entry name" value="Telomer_end-bd_POT1/Cdc13"/>
</dbReference>
<dbReference type="PANTHER" id="PTHR14513:SF0">
    <property type="entry name" value="PROTECTION OF TELOMERES PROTEIN 1"/>
    <property type="match status" value="1"/>
</dbReference>
<gene>
    <name evidence="11" type="ORF">QBC33DRAFT_528303</name>
</gene>
<evidence type="ECO:0000313" key="12">
    <source>
        <dbReference type="Proteomes" id="UP001244011"/>
    </source>
</evidence>
<dbReference type="InterPro" id="IPR012340">
    <property type="entry name" value="NA-bd_OB-fold"/>
</dbReference>
<keyword evidence="12" id="KW-1185">Reference proteome</keyword>
<dbReference type="GO" id="GO:0010521">
    <property type="term" value="F:telomerase inhibitor activity"/>
    <property type="evidence" value="ECO:0007669"/>
    <property type="project" value="TreeGrafter"/>
</dbReference>
<dbReference type="GO" id="GO:0016233">
    <property type="term" value="P:telomere capping"/>
    <property type="evidence" value="ECO:0007669"/>
    <property type="project" value="TreeGrafter"/>
</dbReference>
<name>A0AAJ0FPQ3_9PEZI</name>
<feature type="compositionally biased region" description="Basic and acidic residues" evidence="9">
    <location>
        <begin position="614"/>
        <end position="625"/>
    </location>
</feature>
<sequence>MPWVPSSSARHRASQQASGLPVGFVSISDILDETVRAGNSTNVVGLVKDCRLPIPTRGTDYKTALVLYDLSTQDSNEGIHFNIFCPQEEMPEVKPGDVVMVFQAKVQRFRSNPLSLITSFRTSVHVFSASRIMKPPRSAKAALLPPKKKNSNREPNEKEYEYVSYFYHQIDKYGVPDEEQFQIMAKQSLNIKQKFSLLQDVQEGKFCDLFVQVVRDPFDLGDKITLYVSDYTENDLFFNYTWEGVRDLSSGEGYAYEDSSQQASTKKEWIGPYGKKAMQITCYEPHASYIRHEAKAGSWLGLQNVQVKLGRDGRNLEGFMREDRSAFGDSGAKINAHVLDTTDRDTIDPRLKDAIRRWRDYTRVKKADLKRLESTELKRKSEEPEKKRLNAKQRRKRRREEVEKKVDEQASKEEQSLGLNQLISSESVEKPTCAIESILEPAFYETLINGEPKSLLLPFTCSKYRANTRVVDFRPNCLEDFACVRKQTAFDVLSDHSGDSDSGEEEDDDDGMGMGKLVWEWRFMLQLEDASAKDKARNRIWVVVDNAEAQYLTGLDASNLRQDPETLAKLRERLFALWGDLEEHKASKAAEQAATRRRKPGDMPPMESSDAEDDGPRRGRGERGGEAAAAVSNKPFTCCIKQYGVSIREDDPALASAGNGRRWERVFGLFGTKICC</sequence>
<dbReference type="Pfam" id="PF16686">
    <property type="entry name" value="POT1PC"/>
    <property type="match status" value="1"/>
</dbReference>
<dbReference type="FunFam" id="2.40.50.140:FF:000303">
    <property type="entry name" value="Protection of telomeres protein 1"/>
    <property type="match status" value="1"/>
</dbReference>
<protein>
    <recommendedName>
        <fullName evidence="4">Protection of telomeres protein 1</fullName>
    </recommendedName>
</protein>
<dbReference type="GO" id="GO:0032210">
    <property type="term" value="P:regulation of telomere maintenance via telomerase"/>
    <property type="evidence" value="ECO:0007669"/>
    <property type="project" value="TreeGrafter"/>
</dbReference>
<dbReference type="InterPro" id="IPR028389">
    <property type="entry name" value="POT1"/>
</dbReference>
<keyword evidence="7" id="KW-0238">DNA-binding</keyword>
<evidence type="ECO:0000256" key="8">
    <source>
        <dbReference type="ARBA" id="ARBA00023242"/>
    </source>
</evidence>
<dbReference type="Pfam" id="PF02765">
    <property type="entry name" value="POT1"/>
    <property type="match status" value="1"/>
</dbReference>
<dbReference type="SMART" id="SM00976">
    <property type="entry name" value="Telo_bind"/>
    <property type="match status" value="1"/>
</dbReference>
<feature type="compositionally biased region" description="Basic and acidic residues" evidence="9">
    <location>
        <begin position="377"/>
        <end position="388"/>
    </location>
</feature>
<keyword evidence="8" id="KW-0539">Nucleus</keyword>
<feature type="compositionally biased region" description="Basic and acidic residues" evidence="9">
    <location>
        <begin position="399"/>
        <end position="415"/>
    </location>
</feature>
<evidence type="ECO:0000256" key="3">
    <source>
        <dbReference type="ARBA" id="ARBA00008442"/>
    </source>
</evidence>
<evidence type="ECO:0000256" key="5">
    <source>
        <dbReference type="ARBA" id="ARBA00022454"/>
    </source>
</evidence>
<accession>A0AAJ0FPQ3</accession>
<dbReference type="SUPFAM" id="SSF50249">
    <property type="entry name" value="Nucleic acid-binding proteins"/>
    <property type="match status" value="2"/>
</dbReference>
<dbReference type="GeneID" id="85310235"/>
<evidence type="ECO:0000313" key="11">
    <source>
        <dbReference type="EMBL" id="KAK1770518.1"/>
    </source>
</evidence>
<dbReference type="RefSeq" id="XP_060286731.1">
    <property type="nucleotide sequence ID" value="XM_060427048.1"/>
</dbReference>
<dbReference type="Gene3D" id="2.40.50.140">
    <property type="entry name" value="Nucleic acid-binding proteins"/>
    <property type="match status" value="2"/>
</dbReference>
<feature type="region of interest" description="Disordered" evidence="9">
    <location>
        <begin position="586"/>
        <end position="629"/>
    </location>
</feature>
<organism evidence="11 12">
    <name type="scientific">Phialemonium atrogriseum</name>
    <dbReference type="NCBI Taxonomy" id="1093897"/>
    <lineage>
        <taxon>Eukaryota</taxon>
        <taxon>Fungi</taxon>
        <taxon>Dikarya</taxon>
        <taxon>Ascomycota</taxon>
        <taxon>Pezizomycotina</taxon>
        <taxon>Sordariomycetes</taxon>
        <taxon>Sordariomycetidae</taxon>
        <taxon>Cephalothecales</taxon>
        <taxon>Cephalothecaceae</taxon>
        <taxon>Phialemonium</taxon>
    </lineage>
</organism>
<dbReference type="GO" id="GO:0000783">
    <property type="term" value="C:nuclear telomere cap complex"/>
    <property type="evidence" value="ECO:0007669"/>
    <property type="project" value="TreeGrafter"/>
</dbReference>